<evidence type="ECO:0000313" key="3">
    <source>
        <dbReference type="Proteomes" id="UP001165121"/>
    </source>
</evidence>
<dbReference type="EMBL" id="BSXT01004391">
    <property type="protein sequence ID" value="GMF57702.1"/>
    <property type="molecule type" value="Genomic_DNA"/>
</dbReference>
<keyword evidence="3" id="KW-1185">Reference proteome</keyword>
<evidence type="ECO:0000259" key="1">
    <source>
        <dbReference type="Pfam" id="PF07393"/>
    </source>
</evidence>
<proteinExistence type="predicted"/>
<protein>
    <submittedName>
        <fullName evidence="2">Unnamed protein product</fullName>
    </submittedName>
</protein>
<organism evidence="2 3">
    <name type="scientific">Phytophthora fragariaefolia</name>
    <dbReference type="NCBI Taxonomy" id="1490495"/>
    <lineage>
        <taxon>Eukaryota</taxon>
        <taxon>Sar</taxon>
        <taxon>Stramenopiles</taxon>
        <taxon>Oomycota</taxon>
        <taxon>Peronosporomycetes</taxon>
        <taxon>Peronosporales</taxon>
        <taxon>Peronosporaceae</taxon>
        <taxon>Phytophthora</taxon>
    </lineage>
</organism>
<accession>A0A9W7D8L1</accession>
<sequence length="98" mass="10617">MHRVSAATGSDNLPCPGRSPSLPAAVADIFDILHEVANVFALPPENLGGFVREGKLATLNKQTLQHIVKRRWDYKANAEKIAVSLKDAKQDAKEGKAL</sequence>
<dbReference type="InterPro" id="IPR048627">
    <property type="entry name" value="Sec10_HB"/>
</dbReference>
<feature type="domain" description="Exocyst complex component Sec10-like alpha-helical bundle" evidence="1">
    <location>
        <begin position="26"/>
        <end position="76"/>
    </location>
</feature>
<gene>
    <name evidence="2" type="ORF">Pfra01_002468100</name>
</gene>
<dbReference type="OrthoDB" id="125856at2759"/>
<dbReference type="Proteomes" id="UP001165121">
    <property type="component" value="Unassembled WGS sequence"/>
</dbReference>
<comment type="caution">
    <text evidence="2">The sequence shown here is derived from an EMBL/GenBank/DDBJ whole genome shotgun (WGS) entry which is preliminary data.</text>
</comment>
<evidence type="ECO:0000313" key="2">
    <source>
        <dbReference type="EMBL" id="GMF57702.1"/>
    </source>
</evidence>
<dbReference type="AlphaFoldDB" id="A0A9W7D8L1"/>
<name>A0A9W7D8L1_9STRA</name>
<dbReference type="Pfam" id="PF07393">
    <property type="entry name" value="Sec10_HB"/>
    <property type="match status" value="1"/>
</dbReference>
<reference evidence="2" key="1">
    <citation type="submission" date="2023-04" db="EMBL/GenBank/DDBJ databases">
        <title>Phytophthora fragariaefolia NBRC 109709.</title>
        <authorList>
            <person name="Ichikawa N."/>
            <person name="Sato H."/>
            <person name="Tonouchi N."/>
        </authorList>
    </citation>
    <scope>NUCLEOTIDE SEQUENCE</scope>
    <source>
        <strain evidence="2">NBRC 109709</strain>
    </source>
</reference>